<evidence type="ECO:0000256" key="4">
    <source>
        <dbReference type="ARBA" id="ARBA00023004"/>
    </source>
</evidence>
<comment type="similarity">
    <text evidence="2">Belongs to the HesB/IscA family.</text>
</comment>
<dbReference type="GO" id="GO:0120510">
    <property type="term" value="C:mitochondrial [4Fe-4S] assembly complex"/>
    <property type="evidence" value="ECO:0007669"/>
    <property type="project" value="UniProtKB-ARBA"/>
</dbReference>
<feature type="domain" description="Core" evidence="10">
    <location>
        <begin position="42"/>
        <end position="140"/>
    </location>
</feature>
<accession>A0A7I8VDS3</accession>
<organism evidence="11 12">
    <name type="scientific">Dimorphilus gyrociliatus</name>
    <dbReference type="NCBI Taxonomy" id="2664684"/>
    <lineage>
        <taxon>Eukaryota</taxon>
        <taxon>Metazoa</taxon>
        <taxon>Spiralia</taxon>
        <taxon>Lophotrochozoa</taxon>
        <taxon>Annelida</taxon>
        <taxon>Polychaeta</taxon>
        <taxon>Polychaeta incertae sedis</taxon>
        <taxon>Dinophilidae</taxon>
        <taxon>Dimorphilus</taxon>
    </lineage>
</organism>
<evidence type="ECO:0000256" key="8">
    <source>
        <dbReference type="ARBA" id="ARBA00077082"/>
    </source>
</evidence>
<dbReference type="PANTHER" id="PTHR43011:SF1">
    <property type="entry name" value="IRON-SULFUR CLUSTER ASSEMBLY 2 HOMOLOG, MITOCHONDRIAL"/>
    <property type="match status" value="1"/>
</dbReference>
<comment type="function">
    <text evidence="6">Involved in the maturation of mitochondrial 4Fe-4S proteins functioning late in the iron-sulfur cluster assembly pathway. May be involved in the binding of an intermediate of Fe/S cluster assembly.</text>
</comment>
<dbReference type="Gene3D" id="2.60.300.12">
    <property type="entry name" value="HesB-like domain"/>
    <property type="match status" value="1"/>
</dbReference>
<comment type="caution">
    <text evidence="11">The sequence shown here is derived from an EMBL/GenBank/DDBJ whole genome shotgun (WGS) entry which is preliminary data.</text>
</comment>
<dbReference type="AlphaFoldDB" id="A0A7I8VDS3"/>
<dbReference type="InterPro" id="IPR000361">
    <property type="entry name" value="ATAP_core_dom"/>
</dbReference>
<dbReference type="NCBIfam" id="TIGR00049">
    <property type="entry name" value="iron-sulfur cluster assembly accessory protein"/>
    <property type="match status" value="1"/>
</dbReference>
<dbReference type="InterPro" id="IPR035903">
    <property type="entry name" value="HesB-like_dom_sf"/>
</dbReference>
<evidence type="ECO:0000256" key="7">
    <source>
        <dbReference type="ARBA" id="ARBA00073313"/>
    </source>
</evidence>
<dbReference type="Proteomes" id="UP000549394">
    <property type="component" value="Unassembled WGS sequence"/>
</dbReference>
<dbReference type="OrthoDB" id="1938621at2759"/>
<dbReference type="FunFam" id="2.60.300.12:FF:000006">
    <property type="entry name" value="Iron-sulfur cluster assembly 2 mitochondrial"/>
    <property type="match status" value="1"/>
</dbReference>
<evidence type="ECO:0000259" key="10">
    <source>
        <dbReference type="Pfam" id="PF01521"/>
    </source>
</evidence>
<dbReference type="GO" id="GO:0005506">
    <property type="term" value="F:iron ion binding"/>
    <property type="evidence" value="ECO:0007669"/>
    <property type="project" value="TreeGrafter"/>
</dbReference>
<evidence type="ECO:0000256" key="3">
    <source>
        <dbReference type="ARBA" id="ARBA00022723"/>
    </source>
</evidence>
<dbReference type="Pfam" id="PF01521">
    <property type="entry name" value="Fe-S_biosyn"/>
    <property type="match status" value="1"/>
</dbReference>
<evidence type="ECO:0000256" key="2">
    <source>
        <dbReference type="ARBA" id="ARBA00006718"/>
    </source>
</evidence>
<dbReference type="GO" id="GO:0051539">
    <property type="term" value="F:4 iron, 4 sulfur cluster binding"/>
    <property type="evidence" value="ECO:0007669"/>
    <property type="project" value="TreeGrafter"/>
</dbReference>
<protein>
    <recommendedName>
        <fullName evidence="7">Iron-sulfur cluster assembly 2 homolog, mitochondrial</fullName>
    </recommendedName>
    <alternativeName>
        <fullName evidence="8">HESB-like domain-containing protein 1</fullName>
    </alternativeName>
</protein>
<evidence type="ECO:0000256" key="6">
    <source>
        <dbReference type="ARBA" id="ARBA00057540"/>
    </source>
</evidence>
<gene>
    <name evidence="11" type="ORF">DGYR_LOCUS2762</name>
</gene>
<dbReference type="InterPro" id="IPR016092">
    <property type="entry name" value="ATAP"/>
</dbReference>
<proteinExistence type="inferred from homology"/>
<reference evidence="11 12" key="1">
    <citation type="submission" date="2020-08" db="EMBL/GenBank/DDBJ databases">
        <authorList>
            <person name="Hejnol A."/>
        </authorList>
    </citation>
    <scope>NUCLEOTIDE SEQUENCE [LARGE SCALE GENOMIC DNA]</scope>
</reference>
<evidence type="ECO:0000256" key="1">
    <source>
        <dbReference type="ARBA" id="ARBA00004173"/>
    </source>
</evidence>
<evidence type="ECO:0000256" key="5">
    <source>
        <dbReference type="ARBA" id="ARBA00023128"/>
    </source>
</evidence>
<keyword evidence="5" id="KW-0496">Mitochondrion</keyword>
<keyword evidence="3" id="KW-0479">Metal-binding</keyword>
<evidence type="ECO:0000313" key="12">
    <source>
        <dbReference type="Proteomes" id="UP000549394"/>
    </source>
</evidence>
<dbReference type="PANTHER" id="PTHR43011">
    <property type="entry name" value="IRON-SULFUR CLUSTER ASSEMBLY 2 HOMOLOG, MITOCHONDRIAL"/>
    <property type="match status" value="1"/>
</dbReference>
<comment type="subunit">
    <text evidence="9">Heterotetramer; forms a dimer of dimers with IBA57. Interacts with [2Fe-2S]-ISCA2 forming the heterodimer [2Fe- 2S]-ISCA2-IBA57 complex; [2Fe-2S] cluster binding is absolutely required to promote the complex formation.</text>
</comment>
<name>A0A7I8VDS3_9ANNE</name>
<comment type="subcellular location">
    <subcellularLocation>
        <location evidence="1">Mitochondrion</location>
    </subcellularLocation>
</comment>
<evidence type="ECO:0000256" key="9">
    <source>
        <dbReference type="ARBA" id="ARBA00093471"/>
    </source>
</evidence>
<evidence type="ECO:0000313" key="11">
    <source>
        <dbReference type="EMBL" id="CAD5113831.1"/>
    </source>
</evidence>
<dbReference type="SUPFAM" id="SSF89360">
    <property type="entry name" value="HesB-like domain"/>
    <property type="match status" value="1"/>
</dbReference>
<dbReference type="GO" id="GO:0051537">
    <property type="term" value="F:2 iron, 2 sulfur cluster binding"/>
    <property type="evidence" value="ECO:0007669"/>
    <property type="project" value="TreeGrafter"/>
</dbReference>
<keyword evidence="12" id="KW-1185">Reference proteome</keyword>
<keyword evidence="4" id="KW-0408">Iron</keyword>
<dbReference type="EMBL" id="CAJFCJ010000004">
    <property type="protein sequence ID" value="CAD5113831.1"/>
    <property type="molecule type" value="Genomic_DNA"/>
</dbReference>
<dbReference type="GO" id="GO:0016226">
    <property type="term" value="P:iron-sulfur cluster assembly"/>
    <property type="evidence" value="ECO:0007669"/>
    <property type="project" value="InterPro"/>
</dbReference>
<sequence>MASMFRNIAHIYRKLPSQANNCHRFSTASNEKTSLNEPDDNTIHLSDACVERMQAIASKGEYLRVIIEGGGCSGFQYKFNLDTVLNEDDKVFSNRGVSIVVDSESFDFIKGSTIDFQVELIRSSFVIMNNPNAEQGCSCGASFNLKF</sequence>